<evidence type="ECO:0000259" key="1">
    <source>
        <dbReference type="PROSITE" id="PS50206"/>
    </source>
</evidence>
<dbReference type="Pfam" id="PF00581">
    <property type="entry name" value="Rhodanese"/>
    <property type="match status" value="1"/>
</dbReference>
<feature type="domain" description="Rhodanese" evidence="1">
    <location>
        <begin position="42"/>
        <end position="101"/>
    </location>
</feature>
<dbReference type="Gene3D" id="3.40.250.10">
    <property type="entry name" value="Rhodanese-like domain"/>
    <property type="match status" value="1"/>
</dbReference>
<evidence type="ECO:0000313" key="2">
    <source>
        <dbReference type="EMBL" id="SVB20544.1"/>
    </source>
</evidence>
<dbReference type="InterPro" id="IPR036873">
    <property type="entry name" value="Rhodanese-like_dom_sf"/>
</dbReference>
<dbReference type="InterPro" id="IPR001763">
    <property type="entry name" value="Rhodanese-like_dom"/>
</dbReference>
<dbReference type="AlphaFoldDB" id="A0A382C3S5"/>
<reference evidence="2" key="1">
    <citation type="submission" date="2018-05" db="EMBL/GenBank/DDBJ databases">
        <authorList>
            <person name="Lanie J.A."/>
            <person name="Ng W.-L."/>
            <person name="Kazmierczak K.M."/>
            <person name="Andrzejewski T.M."/>
            <person name="Davidsen T.M."/>
            <person name="Wayne K.J."/>
            <person name="Tettelin H."/>
            <person name="Glass J.I."/>
            <person name="Rusch D."/>
            <person name="Podicherti R."/>
            <person name="Tsui H.-C.T."/>
            <person name="Winkler M.E."/>
        </authorList>
    </citation>
    <scope>NUCLEOTIDE SEQUENCE</scope>
</reference>
<name>A0A382C3S5_9ZZZZ</name>
<gene>
    <name evidence="2" type="ORF">METZ01_LOCUS173398</name>
</gene>
<organism evidence="2">
    <name type="scientific">marine metagenome</name>
    <dbReference type="NCBI Taxonomy" id="408172"/>
    <lineage>
        <taxon>unclassified sequences</taxon>
        <taxon>metagenomes</taxon>
        <taxon>ecological metagenomes</taxon>
    </lineage>
</organism>
<sequence>MVDVRTKPEWLYIGVPNLELLQKKTVCVAWQIYPDMKINSNFESEILDSGIKKQDNIFLICRSGQRSLDAAKFLTSRGFTNCYNVIDGFEGNLDHEHHRSTIEGWKYHNLPWRQ</sequence>
<protein>
    <recommendedName>
        <fullName evidence="1">Rhodanese domain-containing protein</fullName>
    </recommendedName>
</protein>
<proteinExistence type="predicted"/>
<dbReference type="SUPFAM" id="SSF52821">
    <property type="entry name" value="Rhodanese/Cell cycle control phosphatase"/>
    <property type="match status" value="1"/>
</dbReference>
<dbReference type="EMBL" id="UINC01032607">
    <property type="protein sequence ID" value="SVB20544.1"/>
    <property type="molecule type" value="Genomic_DNA"/>
</dbReference>
<dbReference type="PROSITE" id="PS50206">
    <property type="entry name" value="RHODANESE_3"/>
    <property type="match status" value="1"/>
</dbReference>
<accession>A0A382C3S5</accession>